<sequence length="256" mass="27296">MSLAIAWFAAMLWSPAVVPPIYREHDLDMQMHVLRLSMLIALCVAYAIARMHPSGLFDGRFGRWFAVVCFVVAPLPLIGSLCSDGPAASFFASPAVAVPLWAVGGLSASTIMLVWGYQMDTRGAYGQGVVNVAAGATFSGVLLLLLSFLRFPVSVLLVMGLPYAMLALWLACSKTRGGNRSSVRAACREGSLCVRTGVRTALGGQAPSFVFSYGFVMGVAGSVGTRFSSMPTFPFTPVRHRCLRASACSTLRERGA</sequence>
<comment type="caution">
    <text evidence="2">The sequence shown here is derived from an EMBL/GenBank/DDBJ whole genome shotgun (WGS) entry which is preliminary data.</text>
</comment>
<feature type="transmembrane region" description="Helical" evidence="1">
    <location>
        <begin position="155"/>
        <end position="172"/>
    </location>
</feature>
<keyword evidence="1" id="KW-0812">Transmembrane</keyword>
<organism evidence="2 3">
    <name type="scientific">Raoultibacter massiliensis</name>
    <dbReference type="NCBI Taxonomy" id="1852371"/>
    <lineage>
        <taxon>Bacteria</taxon>
        <taxon>Bacillati</taxon>
        <taxon>Actinomycetota</taxon>
        <taxon>Coriobacteriia</taxon>
        <taxon>Eggerthellales</taxon>
        <taxon>Eggerthellaceae</taxon>
        <taxon>Raoultibacter</taxon>
    </lineage>
</organism>
<proteinExistence type="predicted"/>
<evidence type="ECO:0000313" key="2">
    <source>
        <dbReference type="EMBL" id="MEQ3363111.1"/>
    </source>
</evidence>
<reference evidence="2 3" key="1">
    <citation type="submission" date="2024-04" db="EMBL/GenBank/DDBJ databases">
        <title>Human intestinal bacterial collection.</title>
        <authorList>
            <person name="Pauvert C."/>
            <person name="Hitch T.C.A."/>
            <person name="Clavel T."/>
        </authorList>
    </citation>
    <scope>NUCLEOTIDE SEQUENCE [LARGE SCALE GENOMIC DNA]</scope>
    <source>
        <strain evidence="2 3">CLA-KB-H42</strain>
    </source>
</reference>
<feature type="transmembrane region" description="Helical" evidence="1">
    <location>
        <begin position="61"/>
        <end position="78"/>
    </location>
</feature>
<feature type="transmembrane region" description="Helical" evidence="1">
    <location>
        <begin position="129"/>
        <end position="149"/>
    </location>
</feature>
<evidence type="ECO:0000313" key="3">
    <source>
        <dbReference type="Proteomes" id="UP001487305"/>
    </source>
</evidence>
<gene>
    <name evidence="2" type="ORF">AAA083_08995</name>
</gene>
<dbReference type="Proteomes" id="UP001487305">
    <property type="component" value="Unassembled WGS sequence"/>
</dbReference>
<name>A0ABV1JFI6_9ACTN</name>
<feature type="transmembrane region" description="Helical" evidence="1">
    <location>
        <begin position="33"/>
        <end position="49"/>
    </location>
</feature>
<accession>A0ABV1JFI6</accession>
<evidence type="ECO:0000256" key="1">
    <source>
        <dbReference type="SAM" id="Phobius"/>
    </source>
</evidence>
<protein>
    <recommendedName>
        <fullName evidence="4">EamA domain-containing protein</fullName>
    </recommendedName>
</protein>
<feature type="transmembrane region" description="Helical" evidence="1">
    <location>
        <begin position="98"/>
        <end position="117"/>
    </location>
</feature>
<keyword evidence="1" id="KW-1133">Transmembrane helix</keyword>
<dbReference type="EMBL" id="JBBNOP010000007">
    <property type="protein sequence ID" value="MEQ3363111.1"/>
    <property type="molecule type" value="Genomic_DNA"/>
</dbReference>
<dbReference type="RefSeq" id="WP_349227513.1">
    <property type="nucleotide sequence ID" value="NZ_JBBNOP010000007.1"/>
</dbReference>
<keyword evidence="1" id="KW-0472">Membrane</keyword>
<evidence type="ECO:0008006" key="4">
    <source>
        <dbReference type="Google" id="ProtNLM"/>
    </source>
</evidence>
<keyword evidence="3" id="KW-1185">Reference proteome</keyword>